<evidence type="ECO:0000313" key="2">
    <source>
        <dbReference type="Proteomes" id="UP000039865"/>
    </source>
</evidence>
<protein>
    <submittedName>
        <fullName evidence="1">Uncharacterized protein</fullName>
    </submittedName>
</protein>
<dbReference type="AlphaFoldDB" id="A0A077ZWS3"/>
<dbReference type="Proteomes" id="UP000039865">
    <property type="component" value="Unassembled WGS sequence"/>
</dbReference>
<name>A0A077ZWS3_STYLE</name>
<dbReference type="EMBL" id="CCKQ01003186">
    <property type="protein sequence ID" value="CDW74294.1"/>
    <property type="molecule type" value="Genomic_DNA"/>
</dbReference>
<dbReference type="InParanoid" id="A0A077ZWS3"/>
<accession>A0A077ZWS3</accession>
<reference evidence="1 2" key="1">
    <citation type="submission" date="2014-06" db="EMBL/GenBank/DDBJ databases">
        <authorList>
            <person name="Swart Estienne"/>
        </authorList>
    </citation>
    <scope>NUCLEOTIDE SEQUENCE [LARGE SCALE GENOMIC DNA]</scope>
    <source>
        <strain evidence="1 2">130c</strain>
    </source>
</reference>
<sequence length="214" mass="24611">MALNNATVESIDILGQTRNFNKILYDPHKNVSIDSRSFGMLVFQNFVSLSAENTHNYYLNFGEEKVKAFSGAIGTYSNTQCICLTDYDNYLVVYVIDSIATDPSLDQIAKKLKFKYINKYGDQLTKMNEPYCTDISMDPYSIVIYGFSDNSQNAFRITTNRFSLGYSISRFNFDSVGNTPVQFRSHFARNYGYKYFVFGYATEFIDCTYRLKNS</sequence>
<gene>
    <name evidence="1" type="primary">Contig3443.g3683</name>
    <name evidence="1" type="ORF">STYLEM_3288</name>
</gene>
<evidence type="ECO:0000313" key="1">
    <source>
        <dbReference type="EMBL" id="CDW74294.1"/>
    </source>
</evidence>
<organism evidence="1 2">
    <name type="scientific">Stylonychia lemnae</name>
    <name type="common">Ciliate</name>
    <dbReference type="NCBI Taxonomy" id="5949"/>
    <lineage>
        <taxon>Eukaryota</taxon>
        <taxon>Sar</taxon>
        <taxon>Alveolata</taxon>
        <taxon>Ciliophora</taxon>
        <taxon>Intramacronucleata</taxon>
        <taxon>Spirotrichea</taxon>
        <taxon>Stichotrichia</taxon>
        <taxon>Sporadotrichida</taxon>
        <taxon>Oxytrichidae</taxon>
        <taxon>Stylonychinae</taxon>
        <taxon>Stylonychia</taxon>
    </lineage>
</organism>
<proteinExistence type="predicted"/>
<keyword evidence="2" id="KW-1185">Reference proteome</keyword>